<comment type="similarity">
    <text evidence="2">Belongs to the nitronate monooxygenase family. NMO class I subfamily.</text>
</comment>
<evidence type="ECO:0000256" key="2">
    <source>
        <dbReference type="ARBA" id="ARBA00009881"/>
    </source>
</evidence>
<name>Q6CY45_KLULA</name>
<dbReference type="EMBL" id="CR382121">
    <property type="protein sequence ID" value="CAH02732.1"/>
    <property type="molecule type" value="Genomic_DNA"/>
</dbReference>
<dbReference type="KEGG" id="kla:KLLA0_A03289g"/>
<evidence type="ECO:0000256" key="6">
    <source>
        <dbReference type="ARBA" id="ARBA00023033"/>
    </source>
</evidence>
<keyword evidence="4" id="KW-0288">FMN</keyword>
<dbReference type="Proteomes" id="UP000000598">
    <property type="component" value="Chromosome A"/>
</dbReference>
<dbReference type="OMA" id="MLMAPNK"/>
<dbReference type="eggNOG" id="ENOG502QSZT">
    <property type="taxonomic scope" value="Eukaryota"/>
</dbReference>
<keyword evidence="3" id="KW-0285">Flavoprotein</keyword>
<reference evidence="7 8" key="1">
    <citation type="journal article" date="2004" name="Nature">
        <title>Genome evolution in yeasts.</title>
        <authorList>
            <consortium name="Genolevures"/>
            <person name="Dujon B."/>
            <person name="Sherman D."/>
            <person name="Fischer G."/>
            <person name="Durrens P."/>
            <person name="Casaregola S."/>
            <person name="Lafontaine I."/>
            <person name="de Montigny J."/>
            <person name="Marck C."/>
            <person name="Neuveglise C."/>
            <person name="Talla E."/>
            <person name="Goffard N."/>
            <person name="Frangeul L."/>
            <person name="Aigle M."/>
            <person name="Anthouard V."/>
            <person name="Babour A."/>
            <person name="Barbe V."/>
            <person name="Barnay S."/>
            <person name="Blanchin S."/>
            <person name="Beckerich J.M."/>
            <person name="Beyne E."/>
            <person name="Bleykasten C."/>
            <person name="Boisrame A."/>
            <person name="Boyer J."/>
            <person name="Cattolico L."/>
            <person name="Confanioleri F."/>
            <person name="de Daruvar A."/>
            <person name="Despons L."/>
            <person name="Fabre E."/>
            <person name="Fairhead C."/>
            <person name="Ferry-Dumazet H."/>
            <person name="Groppi A."/>
            <person name="Hantraye F."/>
            <person name="Hennequin C."/>
            <person name="Jauniaux N."/>
            <person name="Joyet P."/>
            <person name="Kachouri R."/>
            <person name="Kerrest A."/>
            <person name="Koszul R."/>
            <person name="Lemaire M."/>
            <person name="Lesur I."/>
            <person name="Ma L."/>
            <person name="Muller H."/>
            <person name="Nicaud J.M."/>
            <person name="Nikolski M."/>
            <person name="Oztas S."/>
            <person name="Ozier-Kalogeropoulos O."/>
            <person name="Pellenz S."/>
            <person name="Potier S."/>
            <person name="Richard G.F."/>
            <person name="Straub M.L."/>
            <person name="Suleau A."/>
            <person name="Swennene D."/>
            <person name="Tekaia F."/>
            <person name="Wesolowski-Louvel M."/>
            <person name="Westhof E."/>
            <person name="Wirth B."/>
            <person name="Zeniou-Meyer M."/>
            <person name="Zivanovic I."/>
            <person name="Bolotin-Fukuhara M."/>
            <person name="Thierry A."/>
            <person name="Bouchier C."/>
            <person name="Caudron B."/>
            <person name="Scarpelli C."/>
            <person name="Gaillardin C."/>
            <person name="Weissenbach J."/>
            <person name="Wincker P."/>
            <person name="Souciet J.L."/>
        </authorList>
    </citation>
    <scope>NUCLEOTIDE SEQUENCE [LARGE SCALE GENOMIC DNA]</scope>
    <source>
        <strain evidence="8">ATCC 8585 / CBS 2359 / DSM 70799 / NBRC 1267 / NRRL Y-1140 / WM37</strain>
    </source>
</reference>
<evidence type="ECO:0000256" key="5">
    <source>
        <dbReference type="ARBA" id="ARBA00023002"/>
    </source>
</evidence>
<evidence type="ECO:0000256" key="1">
    <source>
        <dbReference type="ARBA" id="ARBA00001917"/>
    </source>
</evidence>
<dbReference type="HOGENOM" id="CLU_038732_5_0_1"/>
<proteinExistence type="inferred from homology"/>
<comment type="cofactor">
    <cofactor evidence="1">
        <name>FMN</name>
        <dbReference type="ChEBI" id="CHEBI:58210"/>
    </cofactor>
</comment>
<evidence type="ECO:0000256" key="4">
    <source>
        <dbReference type="ARBA" id="ARBA00022643"/>
    </source>
</evidence>
<protein>
    <submittedName>
        <fullName evidence="7">KLLA0A03289p</fullName>
    </submittedName>
</protein>
<dbReference type="InterPro" id="IPR004136">
    <property type="entry name" value="NMO"/>
</dbReference>
<dbReference type="PANTHER" id="PTHR42747">
    <property type="entry name" value="NITRONATE MONOOXYGENASE-RELATED"/>
    <property type="match status" value="1"/>
</dbReference>
<dbReference type="SUPFAM" id="SSF51412">
    <property type="entry name" value="Inosine monophosphate dehydrogenase (IMPDH)"/>
    <property type="match status" value="1"/>
</dbReference>
<keyword evidence="5" id="KW-0560">Oxidoreductase</keyword>
<dbReference type="RefSeq" id="XP_451144.1">
    <property type="nucleotide sequence ID" value="XM_451144.1"/>
</dbReference>
<dbReference type="InterPro" id="IPR013785">
    <property type="entry name" value="Aldolase_TIM"/>
</dbReference>
<dbReference type="GO" id="GO:0018580">
    <property type="term" value="F:nitronate monooxygenase activity"/>
    <property type="evidence" value="ECO:0007669"/>
    <property type="project" value="InterPro"/>
</dbReference>
<organism evidence="7 8">
    <name type="scientific">Kluyveromyces lactis (strain ATCC 8585 / CBS 2359 / DSM 70799 / NBRC 1267 / NRRL Y-1140 / WM37)</name>
    <name type="common">Yeast</name>
    <name type="synonym">Candida sphaerica</name>
    <dbReference type="NCBI Taxonomy" id="284590"/>
    <lineage>
        <taxon>Eukaryota</taxon>
        <taxon>Fungi</taxon>
        <taxon>Dikarya</taxon>
        <taxon>Ascomycota</taxon>
        <taxon>Saccharomycotina</taxon>
        <taxon>Saccharomycetes</taxon>
        <taxon>Saccharomycetales</taxon>
        <taxon>Saccharomycetaceae</taxon>
        <taxon>Kluyveromyces</taxon>
    </lineage>
</organism>
<keyword evidence="8" id="KW-1185">Reference proteome</keyword>
<dbReference type="FunCoup" id="Q6CY45">
    <property type="interactions" value="34"/>
</dbReference>
<dbReference type="InParanoid" id="Q6CY45"/>
<dbReference type="CDD" id="cd04730">
    <property type="entry name" value="NPD_like"/>
    <property type="match status" value="1"/>
</dbReference>
<dbReference type="PANTHER" id="PTHR42747:SF3">
    <property type="entry name" value="NITRONATE MONOOXYGENASE-RELATED"/>
    <property type="match status" value="1"/>
</dbReference>
<dbReference type="AlphaFoldDB" id="Q6CY45"/>
<dbReference type="PaxDb" id="284590-Q6CY45"/>
<accession>Q6CY45</accession>
<sequence length="357" mass="38429">MSTKKALTEILGIKYPILVAPMAGVSTPELAAAVSNSGGLGSLGLGASSVEKARNAIIATQKLTKSPFQVNFFCHEPEELNVEVARNWIEYLKPIFARFHTKPEKELTKIYNSFLEDPEMLAVVLELKPKVVSFHFGVPSASTLKSLKQAGVVTMASVTQLSEAELAIGHGIDILIAQGVEAGGHRGMFNASLDPAISTRDLVKLLKAKLGTTIPIVAAGGIMSGQDIKGMMEVGASGAQLGTAFVQCKESAASENYRKLLFDKTRNDITQITSSISGRPARALLNSWHTEVDIPTRVIHPGYPFTYDVGKQLNAVSIPDHDGTANSFAAHWAGSNVSRIRDMDARQLMQTLVDEMR</sequence>
<dbReference type="GeneID" id="2896801"/>
<dbReference type="Pfam" id="PF03060">
    <property type="entry name" value="NMO"/>
    <property type="match status" value="1"/>
</dbReference>
<evidence type="ECO:0000313" key="8">
    <source>
        <dbReference type="Proteomes" id="UP000000598"/>
    </source>
</evidence>
<dbReference type="Gene3D" id="3.20.20.70">
    <property type="entry name" value="Aldolase class I"/>
    <property type="match status" value="1"/>
</dbReference>
<keyword evidence="6" id="KW-0503">Monooxygenase</keyword>
<evidence type="ECO:0000256" key="3">
    <source>
        <dbReference type="ARBA" id="ARBA00022630"/>
    </source>
</evidence>
<gene>
    <name evidence="7" type="ORF">KLLA0_A03289g</name>
</gene>
<evidence type="ECO:0000313" key="7">
    <source>
        <dbReference type="EMBL" id="CAH02732.1"/>
    </source>
</evidence>